<dbReference type="InterPro" id="IPR050523">
    <property type="entry name" value="AKR_Detox_Biosynth"/>
</dbReference>
<dbReference type="SUPFAM" id="SSF51430">
    <property type="entry name" value="NAD(P)-linked oxidoreductase"/>
    <property type="match status" value="1"/>
</dbReference>
<dbReference type="GO" id="GO:0016491">
    <property type="term" value="F:oxidoreductase activity"/>
    <property type="evidence" value="ECO:0007669"/>
    <property type="project" value="UniProtKB-KW"/>
</dbReference>
<keyword evidence="3" id="KW-1133">Transmembrane helix</keyword>
<feature type="transmembrane region" description="Helical" evidence="3">
    <location>
        <begin position="111"/>
        <end position="130"/>
    </location>
</feature>
<feature type="transmembrane region" description="Helical" evidence="3">
    <location>
        <begin position="12"/>
        <end position="34"/>
    </location>
</feature>
<evidence type="ECO:0000313" key="5">
    <source>
        <dbReference type="EMBL" id="KTB37984.1"/>
    </source>
</evidence>
<proteinExistence type="inferred from homology"/>
<feature type="transmembrane region" description="Helical" evidence="3">
    <location>
        <begin position="219"/>
        <end position="246"/>
    </location>
</feature>
<dbReference type="InterPro" id="IPR023210">
    <property type="entry name" value="NADP_OxRdtase_dom"/>
</dbReference>
<evidence type="ECO:0000256" key="1">
    <source>
        <dbReference type="ARBA" id="ARBA00023002"/>
    </source>
</evidence>
<dbReference type="Proteomes" id="UP000054988">
    <property type="component" value="Unassembled WGS sequence"/>
</dbReference>
<sequence>MFKYIDSYTPFIVIGCVVYGVYIRLFLQCIGVLVKRKQRQHLLLFLLTTLFGLATTSLIASIVVADKAFLSDNVYRWWTLLQVILLFLANLIADLIMLWRCYAVWGKRRNIVILPAVLCMINYVIALVVICRFRGGWQFFYSGVNYDSTLNGQLGRTKQSLVLWVKDLMSVNYINCSLYFTTAFSNMFLTMMIAGRVLYISRKVKGILGVRTQKMYNLIIAVTVESGMMYPVVLIIYAALMLALILKYDGSRDGSITGVVIAGSIIQNTIMPILGISQTLLIVRIARGLSFSTVDEAVSISAMQIASAPACSEHRAALSSTPPCPTVVPAIPRSLVSKTALTTSTLRRIMGIIMWANNGGFVSRITTLVSPRTRMMMVKTGKVVRLPPPPQESESEWDTRWDPYPDDNFLIPNAWIRNRSQGYPPGGHGSQVPNPDMGRRTRIMSLRSNLDDADTKPGMSVPKLVKIGFSETDASLPESRMASFVPAPAPPTKIGVYRVLSPRAGVHLSPLALGAASIGNKWGDWMGSMDKEASFKLLDAYYDMGGNFIDTANSYQEESSEEFIGEWAEKRGIRDQLFIATKYTSLYKKTDPNVGQKVHYVGNNAKSLYLSVEASLKKLRTSYIDLLYVHWWDWDTSVEEVMDALHTLVLDRKGISDTPAWIVSQANLYAKAYGKTPFVVYQGKWSVMDRSFERDIIPMARSLGLALAPWEVLAGGKLRTDAEEQRRLESGEKGRSTLGADWKRTENEVKMSRALEKVAKEVGAKSITSVAIAYVMQKTTYVFPIIGGRKVEHLKANLEALHITLSDEQIKFLESQLPFDLGFPMNTIGDGSEPFFLMKTAANFQKMPYPKALGALGLPSN</sequence>
<dbReference type="EMBL" id="LATX01001791">
    <property type="protein sequence ID" value="KTB37984.1"/>
    <property type="molecule type" value="Genomic_DNA"/>
</dbReference>
<organism evidence="5 6">
    <name type="scientific">Moniliophthora roreri</name>
    <name type="common">Frosty pod rot fungus</name>
    <name type="synonym">Monilia roreri</name>
    <dbReference type="NCBI Taxonomy" id="221103"/>
    <lineage>
        <taxon>Eukaryota</taxon>
        <taxon>Fungi</taxon>
        <taxon>Dikarya</taxon>
        <taxon>Basidiomycota</taxon>
        <taxon>Agaricomycotina</taxon>
        <taxon>Agaricomycetes</taxon>
        <taxon>Agaricomycetidae</taxon>
        <taxon>Agaricales</taxon>
        <taxon>Marasmiineae</taxon>
        <taxon>Marasmiaceae</taxon>
        <taxon>Moniliophthora</taxon>
    </lineage>
</organism>
<comment type="caution">
    <text evidence="5">The sequence shown here is derived from an EMBL/GenBank/DDBJ whole genome shotgun (WGS) entry which is preliminary data.</text>
</comment>
<reference evidence="5 6" key="1">
    <citation type="submission" date="2015-12" db="EMBL/GenBank/DDBJ databases">
        <title>Draft genome sequence of Moniliophthora roreri, the causal agent of frosty pod rot of cacao.</title>
        <authorList>
            <person name="Aime M.C."/>
            <person name="Diaz-Valderrama J.R."/>
            <person name="Kijpornyongpan T."/>
            <person name="Phillips-Mora W."/>
        </authorList>
    </citation>
    <scope>NUCLEOTIDE SEQUENCE [LARGE SCALE GENOMIC DNA]</scope>
    <source>
        <strain evidence="5 6">MCA 2952</strain>
    </source>
</reference>
<feature type="transmembrane region" description="Helical" evidence="3">
    <location>
        <begin position="258"/>
        <end position="283"/>
    </location>
</feature>
<protein>
    <recommendedName>
        <fullName evidence="4">NADP-dependent oxidoreductase domain-containing protein</fullName>
    </recommendedName>
</protein>
<keyword evidence="3" id="KW-0812">Transmembrane</keyword>
<evidence type="ECO:0000313" key="6">
    <source>
        <dbReference type="Proteomes" id="UP000054988"/>
    </source>
</evidence>
<keyword evidence="1" id="KW-0560">Oxidoreductase</keyword>
<accession>A0A0W0FNQ4</accession>
<feature type="domain" description="NADP-dependent oxidoreductase" evidence="4">
    <location>
        <begin position="510"/>
        <end position="814"/>
    </location>
</feature>
<feature type="transmembrane region" description="Helical" evidence="3">
    <location>
        <begin position="41"/>
        <end position="65"/>
    </location>
</feature>
<feature type="transmembrane region" description="Helical" evidence="3">
    <location>
        <begin position="77"/>
        <end position="99"/>
    </location>
</feature>
<evidence type="ECO:0000256" key="2">
    <source>
        <dbReference type="ARBA" id="ARBA00038157"/>
    </source>
</evidence>
<evidence type="ECO:0000256" key="3">
    <source>
        <dbReference type="SAM" id="Phobius"/>
    </source>
</evidence>
<dbReference type="Gene3D" id="3.20.20.100">
    <property type="entry name" value="NADP-dependent oxidoreductase domain"/>
    <property type="match status" value="1"/>
</dbReference>
<dbReference type="PANTHER" id="PTHR43364:SF2">
    <property type="entry name" value="ARYL-ALCOHOL DEHYDROGENASE AAD10-RELATED"/>
    <property type="match status" value="1"/>
</dbReference>
<comment type="similarity">
    <text evidence="2">Belongs to the aldo/keto reductase family. Aldo/keto reductase 2 subfamily.</text>
</comment>
<feature type="transmembrane region" description="Helical" evidence="3">
    <location>
        <begin position="178"/>
        <end position="199"/>
    </location>
</feature>
<keyword evidence="3" id="KW-0472">Membrane</keyword>
<name>A0A0W0FNQ4_MONRR</name>
<dbReference type="Pfam" id="PF00248">
    <property type="entry name" value="Aldo_ket_red"/>
    <property type="match status" value="1"/>
</dbReference>
<dbReference type="eggNOG" id="KOG1575">
    <property type="taxonomic scope" value="Eukaryota"/>
</dbReference>
<dbReference type="AlphaFoldDB" id="A0A0W0FNQ4"/>
<dbReference type="InterPro" id="IPR036812">
    <property type="entry name" value="NAD(P)_OxRdtase_dom_sf"/>
</dbReference>
<dbReference type="PANTHER" id="PTHR43364">
    <property type="entry name" value="NADH-SPECIFIC METHYLGLYOXAL REDUCTASE-RELATED"/>
    <property type="match status" value="1"/>
</dbReference>
<gene>
    <name evidence="5" type="ORF">WG66_9434</name>
</gene>
<evidence type="ECO:0000259" key="4">
    <source>
        <dbReference type="Pfam" id="PF00248"/>
    </source>
</evidence>